<dbReference type="Proteomes" id="UP000184546">
    <property type="component" value="Unassembled WGS sequence"/>
</dbReference>
<dbReference type="EMBL" id="KV878978">
    <property type="protein sequence ID" value="OJJ99402.1"/>
    <property type="molecule type" value="Genomic_DNA"/>
</dbReference>
<dbReference type="InterPro" id="IPR019013">
    <property type="entry name" value="Vma21"/>
</dbReference>
<dbReference type="GeneID" id="30977449"/>
<reference evidence="9" key="1">
    <citation type="journal article" date="2017" name="Genome Biol.">
        <title>Comparative genomics reveals high biological diversity and specific adaptations in the industrially and medically important fungal genus Aspergillus.</title>
        <authorList>
            <person name="de Vries R.P."/>
            <person name="Riley R."/>
            <person name="Wiebenga A."/>
            <person name="Aguilar-Osorio G."/>
            <person name="Amillis S."/>
            <person name="Uchima C.A."/>
            <person name="Anderluh G."/>
            <person name="Asadollahi M."/>
            <person name="Askin M."/>
            <person name="Barry K."/>
            <person name="Battaglia E."/>
            <person name="Bayram O."/>
            <person name="Benocci T."/>
            <person name="Braus-Stromeyer S.A."/>
            <person name="Caldana C."/>
            <person name="Canovas D."/>
            <person name="Cerqueira G.C."/>
            <person name="Chen F."/>
            <person name="Chen W."/>
            <person name="Choi C."/>
            <person name="Clum A."/>
            <person name="Dos Santos R.A."/>
            <person name="Damasio A.R."/>
            <person name="Diallinas G."/>
            <person name="Emri T."/>
            <person name="Fekete E."/>
            <person name="Flipphi M."/>
            <person name="Freyberg S."/>
            <person name="Gallo A."/>
            <person name="Gournas C."/>
            <person name="Habgood R."/>
            <person name="Hainaut M."/>
            <person name="Harispe M.L."/>
            <person name="Henrissat B."/>
            <person name="Hilden K.S."/>
            <person name="Hope R."/>
            <person name="Hossain A."/>
            <person name="Karabika E."/>
            <person name="Karaffa L."/>
            <person name="Karanyi Z."/>
            <person name="Krasevec N."/>
            <person name="Kuo A."/>
            <person name="Kusch H."/>
            <person name="LaButti K."/>
            <person name="Lagendijk E.L."/>
            <person name="Lapidus A."/>
            <person name="Levasseur A."/>
            <person name="Lindquist E."/>
            <person name="Lipzen A."/>
            <person name="Logrieco A.F."/>
            <person name="MacCabe A."/>
            <person name="Maekelae M.R."/>
            <person name="Malavazi I."/>
            <person name="Melin P."/>
            <person name="Meyer V."/>
            <person name="Mielnichuk N."/>
            <person name="Miskei M."/>
            <person name="Molnar A.P."/>
            <person name="Mule G."/>
            <person name="Ngan C.Y."/>
            <person name="Orejas M."/>
            <person name="Orosz E."/>
            <person name="Ouedraogo J.P."/>
            <person name="Overkamp K.M."/>
            <person name="Park H.-S."/>
            <person name="Perrone G."/>
            <person name="Piumi F."/>
            <person name="Punt P.J."/>
            <person name="Ram A.F."/>
            <person name="Ramon A."/>
            <person name="Rauscher S."/>
            <person name="Record E."/>
            <person name="Riano-Pachon D.M."/>
            <person name="Robert V."/>
            <person name="Roehrig J."/>
            <person name="Ruller R."/>
            <person name="Salamov A."/>
            <person name="Salih N.S."/>
            <person name="Samson R.A."/>
            <person name="Sandor E."/>
            <person name="Sanguinetti M."/>
            <person name="Schuetze T."/>
            <person name="Sepcic K."/>
            <person name="Shelest E."/>
            <person name="Sherlock G."/>
            <person name="Sophianopoulou V."/>
            <person name="Squina F.M."/>
            <person name="Sun H."/>
            <person name="Susca A."/>
            <person name="Todd R.B."/>
            <person name="Tsang A."/>
            <person name="Unkles S.E."/>
            <person name="van de Wiele N."/>
            <person name="van Rossen-Uffink D."/>
            <person name="Oliveira J.V."/>
            <person name="Vesth T.C."/>
            <person name="Visser J."/>
            <person name="Yu J.-H."/>
            <person name="Zhou M."/>
            <person name="Andersen M.R."/>
            <person name="Archer D.B."/>
            <person name="Baker S.E."/>
            <person name="Benoit I."/>
            <person name="Brakhage A.A."/>
            <person name="Braus G.H."/>
            <person name="Fischer R."/>
            <person name="Frisvad J.C."/>
            <person name="Goldman G.H."/>
            <person name="Houbraken J."/>
            <person name="Oakley B."/>
            <person name="Pocsi I."/>
            <person name="Scazzocchio C."/>
            <person name="Seiboth B."/>
            <person name="vanKuyk P.A."/>
            <person name="Wortman J."/>
            <person name="Dyer P.S."/>
            <person name="Grigoriev I.V."/>
        </authorList>
    </citation>
    <scope>NUCLEOTIDE SEQUENCE [LARGE SCALE GENOMIC DNA]</scope>
    <source>
        <strain evidence="9">ATCC 16872 / CBS 172.66 / WB 5094</strain>
    </source>
</reference>
<comment type="function">
    <text evidence="6">Required for the assembly of the V0 complex of the vacuolar ATPase (V-ATPase) in the endoplasmic reticulum.</text>
</comment>
<keyword evidence="4 6" id="KW-0472">Membrane</keyword>
<evidence type="ECO:0000256" key="2">
    <source>
        <dbReference type="ARBA" id="ARBA00022824"/>
    </source>
</evidence>
<sequence length="109" mass="11543">MSARRAVDKSSANDVVTPSKSEKSSDSDVTPAVPTNVIMKLLGFSAAMVVAPIGIYFVTVDFIGGSATVGGIVAAIMANIVLFSYVYVAWKDDQAEREADAKQKEKKAQ</sequence>
<keyword evidence="3 6" id="KW-1133">Transmembrane helix</keyword>
<comment type="subcellular location">
    <subcellularLocation>
        <location evidence="6">Endoplasmic reticulum membrane</location>
        <topology evidence="6">Multi-pass membrane protein</topology>
    </subcellularLocation>
    <subcellularLocation>
        <location evidence="6">Endoplasmic reticulum-Golgi intermediate compartment membrane</location>
        <topology evidence="6">Multi-pass membrane protein</topology>
    </subcellularLocation>
    <subcellularLocation>
        <location evidence="6">Cytoplasmic vesicle</location>
        <location evidence="6">COPII-coated vesicle membrane</location>
        <topology evidence="6">Multi-pass membrane protein</topology>
    </subcellularLocation>
</comment>
<feature type="transmembrane region" description="Helical" evidence="6">
    <location>
        <begin position="69"/>
        <end position="88"/>
    </location>
</feature>
<keyword evidence="9" id="KW-1185">Reference proteome</keyword>
<dbReference type="GO" id="GO:0005789">
    <property type="term" value="C:endoplasmic reticulum membrane"/>
    <property type="evidence" value="ECO:0007669"/>
    <property type="project" value="UniProtKB-SubCell"/>
</dbReference>
<evidence type="ECO:0000256" key="1">
    <source>
        <dbReference type="ARBA" id="ARBA00022692"/>
    </source>
</evidence>
<dbReference type="PANTHER" id="PTHR31792">
    <property type="entry name" value="VACUOLAR ATPASE ASSEMBLY INTEGRAL MEMBRANE PROTEIN VMA21"/>
    <property type="match status" value="1"/>
</dbReference>
<gene>
    <name evidence="8" type="ORF">ASPACDRAFT_61181</name>
</gene>
<keyword evidence="2 6" id="KW-0256">Endoplasmic reticulum</keyword>
<evidence type="ECO:0000256" key="5">
    <source>
        <dbReference type="ARBA" id="ARBA00023329"/>
    </source>
</evidence>
<evidence type="ECO:0000256" key="6">
    <source>
        <dbReference type="HAMAP-Rule" id="MF_03058"/>
    </source>
</evidence>
<dbReference type="VEuPathDB" id="FungiDB:ASPACDRAFT_61181"/>
<dbReference type="GO" id="GO:0012507">
    <property type="term" value="C:ER to Golgi transport vesicle membrane"/>
    <property type="evidence" value="ECO:0007669"/>
    <property type="project" value="UniProtKB-SubCell"/>
</dbReference>
<evidence type="ECO:0000256" key="4">
    <source>
        <dbReference type="ARBA" id="ARBA00023136"/>
    </source>
</evidence>
<evidence type="ECO:0000313" key="8">
    <source>
        <dbReference type="EMBL" id="OJJ99402.1"/>
    </source>
</evidence>
<dbReference type="OrthoDB" id="160405at2759"/>
<keyword evidence="1 6" id="KW-0812">Transmembrane</keyword>
<comment type="similarity">
    <text evidence="6">Belongs to the VMA21 family.</text>
</comment>
<evidence type="ECO:0000313" key="9">
    <source>
        <dbReference type="Proteomes" id="UP000184546"/>
    </source>
</evidence>
<dbReference type="OMA" id="AMKEDQT"/>
<name>A0A1L9WTE9_ASPA1</name>
<accession>A0A1L9WTE9</accession>
<dbReference type="STRING" id="690307.A0A1L9WTE9"/>
<dbReference type="PANTHER" id="PTHR31792:SF3">
    <property type="entry name" value="VACUOLAR ATPASE ASSEMBLY INTEGRAL MEMBRANE PROTEIN VMA21"/>
    <property type="match status" value="1"/>
</dbReference>
<feature type="compositionally biased region" description="Polar residues" evidence="7">
    <location>
        <begin position="10"/>
        <end position="19"/>
    </location>
</feature>
<dbReference type="GO" id="GO:0033116">
    <property type="term" value="C:endoplasmic reticulum-Golgi intermediate compartment membrane"/>
    <property type="evidence" value="ECO:0007669"/>
    <property type="project" value="UniProtKB-SubCell"/>
</dbReference>
<dbReference type="HAMAP" id="MF_03058">
    <property type="entry name" value="VMA21"/>
    <property type="match status" value="1"/>
</dbReference>
<proteinExistence type="inferred from homology"/>
<organism evidence="8 9">
    <name type="scientific">Aspergillus aculeatus (strain ATCC 16872 / CBS 172.66 / WB 5094)</name>
    <dbReference type="NCBI Taxonomy" id="690307"/>
    <lineage>
        <taxon>Eukaryota</taxon>
        <taxon>Fungi</taxon>
        <taxon>Dikarya</taxon>
        <taxon>Ascomycota</taxon>
        <taxon>Pezizomycotina</taxon>
        <taxon>Eurotiomycetes</taxon>
        <taxon>Eurotiomycetidae</taxon>
        <taxon>Eurotiales</taxon>
        <taxon>Aspergillaceae</taxon>
        <taxon>Aspergillus</taxon>
        <taxon>Aspergillus subgen. Circumdati</taxon>
    </lineage>
</organism>
<dbReference type="RefSeq" id="XP_020055742.1">
    <property type="nucleotide sequence ID" value="XM_020203635.1"/>
</dbReference>
<feature type="transmembrane region" description="Helical" evidence="6">
    <location>
        <begin position="41"/>
        <end position="63"/>
    </location>
</feature>
<evidence type="ECO:0000256" key="3">
    <source>
        <dbReference type="ARBA" id="ARBA00022989"/>
    </source>
</evidence>
<protein>
    <submittedName>
        <fullName evidence="8">Uncharacterized protein</fullName>
    </submittedName>
</protein>
<evidence type="ECO:0000256" key="7">
    <source>
        <dbReference type="SAM" id="MobiDB-lite"/>
    </source>
</evidence>
<keyword evidence="5 6" id="KW-0968">Cytoplasmic vesicle</keyword>
<feature type="region of interest" description="Disordered" evidence="7">
    <location>
        <begin position="1"/>
        <end position="31"/>
    </location>
</feature>
<dbReference type="Pfam" id="PF09446">
    <property type="entry name" value="VMA21"/>
    <property type="match status" value="1"/>
</dbReference>
<dbReference type="GO" id="GO:0070072">
    <property type="term" value="P:vacuolar proton-transporting V-type ATPase complex assembly"/>
    <property type="evidence" value="ECO:0007669"/>
    <property type="project" value="UniProtKB-UniRule"/>
</dbReference>
<dbReference type="AlphaFoldDB" id="A0A1L9WTE9"/>
<comment type="caution">
    <text evidence="6">Lacks conserved residue(s) required for the propagation of feature annotation.</text>
</comment>